<comment type="caution">
    <text evidence="1">The sequence shown here is derived from an EMBL/GenBank/DDBJ whole genome shotgun (WGS) entry which is preliminary data.</text>
</comment>
<evidence type="ECO:0008006" key="3">
    <source>
        <dbReference type="Google" id="ProtNLM"/>
    </source>
</evidence>
<reference evidence="2" key="1">
    <citation type="journal article" date="2019" name="Int. J. Syst. Evol. Microbiol.">
        <title>The Global Catalogue of Microorganisms (GCM) 10K type strain sequencing project: providing services to taxonomists for standard genome sequencing and annotation.</title>
        <authorList>
            <consortium name="The Broad Institute Genomics Platform"/>
            <consortium name="The Broad Institute Genome Sequencing Center for Infectious Disease"/>
            <person name="Wu L."/>
            <person name="Ma J."/>
        </authorList>
    </citation>
    <scope>NUCLEOTIDE SEQUENCE [LARGE SCALE GENOMIC DNA]</scope>
    <source>
        <strain evidence="2">CGMCC 1.15774</strain>
    </source>
</reference>
<dbReference type="RefSeq" id="WP_379766044.1">
    <property type="nucleotide sequence ID" value="NZ_JBHSCL010000009.1"/>
</dbReference>
<keyword evidence="2" id="KW-1185">Reference proteome</keyword>
<gene>
    <name evidence="1" type="ORF">ACFOWS_14690</name>
</gene>
<organism evidence="1 2">
    <name type="scientific">Flagellimonas marina</name>
    <dbReference type="NCBI Taxonomy" id="1775168"/>
    <lineage>
        <taxon>Bacteria</taxon>
        <taxon>Pseudomonadati</taxon>
        <taxon>Bacteroidota</taxon>
        <taxon>Flavobacteriia</taxon>
        <taxon>Flavobacteriales</taxon>
        <taxon>Flavobacteriaceae</taxon>
        <taxon>Flagellimonas</taxon>
    </lineage>
</organism>
<proteinExistence type="predicted"/>
<dbReference type="EMBL" id="JBHSCL010000009">
    <property type="protein sequence ID" value="MFC4221397.1"/>
    <property type="molecule type" value="Genomic_DNA"/>
</dbReference>
<evidence type="ECO:0000313" key="2">
    <source>
        <dbReference type="Proteomes" id="UP001595841"/>
    </source>
</evidence>
<accession>A0ABV8PR82</accession>
<name>A0ABV8PR82_9FLAO</name>
<evidence type="ECO:0000313" key="1">
    <source>
        <dbReference type="EMBL" id="MFC4221397.1"/>
    </source>
</evidence>
<protein>
    <recommendedName>
        <fullName evidence="3">DUF1579 domain-containing protein</fullName>
    </recommendedName>
</protein>
<sequence>MKTIFLLGTVLSILTTLSAQEKSIKDLEFLIGKWQVREDNTEEGWWEETLRTGKYVMDSTYIELESEAVSSTGVERTYRWYIHYNFKAQQFEMTSMFSNWHKVLNDILDWDPKNRKLTLRNGVDASSEEYHERFGEIVFDEDFNGYLWKGENKYGDPENPGI</sequence>
<dbReference type="Proteomes" id="UP001595841">
    <property type="component" value="Unassembled WGS sequence"/>
</dbReference>